<keyword evidence="10" id="KW-1133">Transmembrane helix</keyword>
<evidence type="ECO:0000256" key="13">
    <source>
        <dbReference type="ARBA" id="ARBA00023157"/>
    </source>
</evidence>
<proteinExistence type="inferred from homology"/>
<keyword evidence="12" id="KW-0865">Zymogen</keyword>
<keyword evidence="11" id="KW-0472">Membrane</keyword>
<protein>
    <recommendedName>
        <fullName evidence="19">Galectin domain-containing protein</fullName>
    </recommendedName>
</protein>
<dbReference type="GO" id="GO:0006508">
    <property type="term" value="P:proteolysis"/>
    <property type="evidence" value="ECO:0007669"/>
    <property type="project" value="UniProtKB-KW"/>
</dbReference>
<dbReference type="Gene3D" id="3.90.70.10">
    <property type="entry name" value="Cysteine proteinases"/>
    <property type="match status" value="2"/>
</dbReference>
<dbReference type="InterPro" id="IPR000169">
    <property type="entry name" value="Pept_cys_AS"/>
</dbReference>
<evidence type="ECO:0000259" key="15">
    <source>
        <dbReference type="SMART" id="SM00645"/>
    </source>
</evidence>
<dbReference type="GO" id="GO:0016020">
    <property type="term" value="C:membrane"/>
    <property type="evidence" value="ECO:0007669"/>
    <property type="project" value="UniProtKB-SubCell"/>
</dbReference>
<feature type="domain" description="Peptidase C1A papain C-terminal" evidence="15">
    <location>
        <begin position="126"/>
        <end position="335"/>
    </location>
</feature>
<dbReference type="Pfam" id="PF14416">
    <property type="entry name" value="PMR5N"/>
    <property type="match status" value="1"/>
</dbReference>
<evidence type="ECO:0000256" key="4">
    <source>
        <dbReference type="ARBA" id="ARBA00022670"/>
    </source>
</evidence>
<evidence type="ECO:0008006" key="19">
    <source>
        <dbReference type="Google" id="ProtNLM"/>
    </source>
</evidence>
<feature type="domain" description="Peptidase C1A papain C-terminal" evidence="15">
    <location>
        <begin position="446"/>
        <end position="665"/>
    </location>
</feature>
<comment type="subcellular location">
    <subcellularLocation>
        <location evidence="1">Membrane</location>
        <topology evidence="1">Single-pass membrane protein</topology>
    </subcellularLocation>
</comment>
<dbReference type="GO" id="GO:0008234">
    <property type="term" value="F:cysteine-type peptidase activity"/>
    <property type="evidence" value="ECO:0007669"/>
    <property type="project" value="UniProtKB-KW"/>
</dbReference>
<dbReference type="EMBL" id="VAHF01000009">
    <property type="protein sequence ID" value="TXG55058.1"/>
    <property type="molecule type" value="Genomic_DNA"/>
</dbReference>
<accession>A0A5C7HE63</accession>
<dbReference type="PROSITE" id="PS00640">
    <property type="entry name" value="THIOL_PROTEASE_ASN"/>
    <property type="match status" value="2"/>
</dbReference>
<dbReference type="InterPro" id="IPR038765">
    <property type="entry name" value="Papain-like_cys_pep_sf"/>
</dbReference>
<keyword evidence="9" id="KW-0735">Signal-anchor</keyword>
<dbReference type="Pfam" id="PF13839">
    <property type="entry name" value="PC-Esterase"/>
    <property type="match status" value="1"/>
</dbReference>
<dbReference type="Proteomes" id="UP000323000">
    <property type="component" value="Chromosome 9"/>
</dbReference>
<dbReference type="InterPro" id="IPR013201">
    <property type="entry name" value="Prot_inhib_I29"/>
</dbReference>
<comment type="similarity">
    <text evidence="2">Belongs to the PC-esterase family. TBL subfamily.</text>
</comment>
<comment type="caution">
    <text evidence="17">The sequence shown here is derived from an EMBL/GenBank/DDBJ whole genome shotgun (WGS) entry which is preliminary data.</text>
</comment>
<evidence type="ECO:0000256" key="12">
    <source>
        <dbReference type="ARBA" id="ARBA00023145"/>
    </source>
</evidence>
<dbReference type="InterPro" id="IPR025846">
    <property type="entry name" value="TBL_N"/>
</dbReference>
<feature type="domain" description="Cathepsin propeptide inhibitor" evidence="16">
    <location>
        <begin position="357"/>
        <end position="415"/>
    </location>
</feature>
<dbReference type="PRINTS" id="PR00705">
    <property type="entry name" value="PAPAIN"/>
</dbReference>
<feature type="domain" description="Cathepsin propeptide inhibitor" evidence="16">
    <location>
        <begin position="40"/>
        <end position="97"/>
    </location>
</feature>
<dbReference type="GO" id="GO:0016740">
    <property type="term" value="F:transferase activity"/>
    <property type="evidence" value="ECO:0007669"/>
    <property type="project" value="InterPro"/>
</dbReference>
<reference evidence="18" key="1">
    <citation type="journal article" date="2019" name="Gigascience">
        <title>De novo genome assembly of the endangered Acer yangbiense, a plant species with extremely small populations endemic to Yunnan Province, China.</title>
        <authorList>
            <person name="Yang J."/>
            <person name="Wariss H.M."/>
            <person name="Tao L."/>
            <person name="Zhang R."/>
            <person name="Yun Q."/>
            <person name="Hollingsworth P."/>
            <person name="Dao Z."/>
            <person name="Luo G."/>
            <person name="Guo H."/>
            <person name="Ma Y."/>
            <person name="Sun W."/>
        </authorList>
    </citation>
    <scope>NUCLEOTIDE SEQUENCE [LARGE SCALE GENOMIC DNA]</scope>
    <source>
        <strain evidence="18">cv. Malutang</strain>
    </source>
</reference>
<comment type="similarity">
    <text evidence="3">Belongs to the peptidase C1 family.</text>
</comment>
<feature type="signal peptide" evidence="14">
    <location>
        <begin position="1"/>
        <end position="28"/>
    </location>
</feature>
<dbReference type="InterPro" id="IPR026057">
    <property type="entry name" value="TBL_C"/>
</dbReference>
<evidence type="ECO:0000256" key="5">
    <source>
        <dbReference type="ARBA" id="ARBA00022692"/>
    </source>
</evidence>
<dbReference type="AlphaFoldDB" id="A0A5C7HE63"/>
<dbReference type="SMART" id="SM00848">
    <property type="entry name" value="Inhibitor_I29"/>
    <property type="match status" value="2"/>
</dbReference>
<dbReference type="PANTHER" id="PTHR12411">
    <property type="entry name" value="CYSTEINE PROTEASE FAMILY C1-RELATED"/>
    <property type="match status" value="1"/>
</dbReference>
<dbReference type="Pfam" id="PF00112">
    <property type="entry name" value="Peptidase_C1"/>
    <property type="match status" value="2"/>
</dbReference>
<keyword evidence="5" id="KW-0812">Transmembrane</keyword>
<keyword evidence="6 14" id="KW-0732">Signal</keyword>
<evidence type="ECO:0000256" key="7">
    <source>
        <dbReference type="ARBA" id="ARBA00022801"/>
    </source>
</evidence>
<dbReference type="InterPro" id="IPR000668">
    <property type="entry name" value="Peptidase_C1A_C"/>
</dbReference>
<dbReference type="SUPFAM" id="SSF54001">
    <property type="entry name" value="Cysteine proteinases"/>
    <property type="match status" value="2"/>
</dbReference>
<dbReference type="CDD" id="cd02248">
    <property type="entry name" value="Peptidase_C1A"/>
    <property type="match status" value="2"/>
</dbReference>
<keyword evidence="4" id="KW-0645">Protease</keyword>
<evidence type="ECO:0000313" key="17">
    <source>
        <dbReference type="EMBL" id="TXG55058.1"/>
    </source>
</evidence>
<evidence type="ECO:0000256" key="11">
    <source>
        <dbReference type="ARBA" id="ARBA00023136"/>
    </source>
</evidence>
<name>A0A5C7HE63_9ROSI</name>
<evidence type="ECO:0000256" key="6">
    <source>
        <dbReference type="ARBA" id="ARBA00022729"/>
    </source>
</evidence>
<dbReference type="Pfam" id="PF08246">
    <property type="entry name" value="Inhibitor_I29"/>
    <property type="match status" value="2"/>
</dbReference>
<evidence type="ECO:0000259" key="16">
    <source>
        <dbReference type="SMART" id="SM00848"/>
    </source>
</evidence>
<evidence type="ECO:0000256" key="14">
    <source>
        <dbReference type="SAM" id="SignalP"/>
    </source>
</evidence>
<evidence type="ECO:0000313" key="18">
    <source>
        <dbReference type="Proteomes" id="UP000323000"/>
    </source>
</evidence>
<gene>
    <name evidence="17" type="ORF">EZV62_020314</name>
</gene>
<dbReference type="InterPro" id="IPR039417">
    <property type="entry name" value="Peptidase_C1A_papain-like"/>
</dbReference>
<keyword evidence="7" id="KW-0378">Hydrolase</keyword>
<evidence type="ECO:0000256" key="2">
    <source>
        <dbReference type="ARBA" id="ARBA00007727"/>
    </source>
</evidence>
<dbReference type="FunFam" id="3.90.70.10:FF:000023">
    <property type="entry name" value="Senescence-specific cysteine protease SAG39"/>
    <property type="match status" value="2"/>
</dbReference>
<sequence>MALITCQRLCISAVLLILAIAAAPQVTSRNLQEVLMSEKHEQWMLKYGKVYENAEEKERRFQIFKNNIEFIESFNAAGNKPYKLSANQFMDRTNDEFKASRNGYRRVNGQSSRIETPFRYENVAAVPGTMDWRKKGAVTPIKDQGQCGSCWAFSTIAATEGINQLTTGKLISLSEQELVSCDTKGVDQGCEGGLMEDGFEFIVKNNGITSEANYPYEAVDGTCNVKKEASHVANITGYETVPANSETALLKAVAHQPVSVSIDAGGAAFQFYSSGVFTGDCGTELDHGVTAVGYGTTVDGTKYWLVKNSWGTSWGEKGYIRMQRDIDAKEAVLFVLALSASQVTSRKLQQVSLSEKHEQWMFKYGKVYENDQEKERRFEIFKNNVEFIESFNAAGNYKPYKLSINEFADQTNDEFKSLRNGHRRVSSRLIGSRKETSFRFENVSDVPAAIDWRKKGAVTPINNQGPCGNSWAFSAVAATEGITQITTGKLISLSVQEIAFCQTKGEHQGCQGSDRNVEDAFEFIIRNHGINSKANYPYNATETTCNKKEEAFHVAKISGYEKVPANSELALMKAVAHQPVSVSIDAGGSAFQFYSGGVFSGDCGTVLDHGATVVGYGAAGDGTKYWLVKNSWGTGWGEEGYIRMQRDVEAKEGICGIAMDSSSTCNFFQGKWVYDPSYPLYSPTSCPFVDPEFNCQKYGRPDNFYLKYRWQPFSCNLPRFNGLYFLEKWRGKKIMFVGDSLSQNQWESLTCMIHAWVPNSKYSFIKKNGLTSVTFQDYGVMILLFRTPFLVDVVNEKAGRVLKLDSIQMGNAWRGMDMLVFNTWHWWTHTGRTQPWDYVQEGNKMFKDMNRLIAFYKGLTTWARWVNRNIDSRKTTVFFQGISPTHYEGRDWNAPTQSCSGQTKPFWGTRYPAGIPLASVVVNKVFSRLKKPVYLLDVTRLSQYRKDAHPSAYSGDHSGTDCSHWCLPGLPDTWNQLLYAALFG</sequence>
<dbReference type="InterPro" id="IPR025660">
    <property type="entry name" value="Pept_his_AS"/>
</dbReference>
<feature type="chain" id="PRO_5022912740" description="Galectin domain-containing protein" evidence="14">
    <location>
        <begin position="29"/>
        <end position="984"/>
    </location>
</feature>
<dbReference type="OrthoDB" id="1702813at2759"/>
<keyword evidence="8" id="KW-0788">Thiol protease</keyword>
<dbReference type="InterPro" id="IPR025661">
    <property type="entry name" value="Pept_asp_AS"/>
</dbReference>
<evidence type="ECO:0000256" key="1">
    <source>
        <dbReference type="ARBA" id="ARBA00004167"/>
    </source>
</evidence>
<dbReference type="SMART" id="SM00645">
    <property type="entry name" value="Pept_C1"/>
    <property type="match status" value="2"/>
</dbReference>
<organism evidence="17 18">
    <name type="scientific">Acer yangbiense</name>
    <dbReference type="NCBI Taxonomy" id="1000413"/>
    <lineage>
        <taxon>Eukaryota</taxon>
        <taxon>Viridiplantae</taxon>
        <taxon>Streptophyta</taxon>
        <taxon>Embryophyta</taxon>
        <taxon>Tracheophyta</taxon>
        <taxon>Spermatophyta</taxon>
        <taxon>Magnoliopsida</taxon>
        <taxon>eudicotyledons</taxon>
        <taxon>Gunneridae</taxon>
        <taxon>Pentapetalae</taxon>
        <taxon>rosids</taxon>
        <taxon>malvids</taxon>
        <taxon>Sapindales</taxon>
        <taxon>Sapindaceae</taxon>
        <taxon>Hippocastanoideae</taxon>
        <taxon>Acereae</taxon>
        <taxon>Acer</taxon>
    </lineage>
</organism>
<dbReference type="PROSITE" id="PS00639">
    <property type="entry name" value="THIOL_PROTEASE_HIS"/>
    <property type="match status" value="1"/>
</dbReference>
<keyword evidence="13" id="KW-1015">Disulfide bond</keyword>
<keyword evidence="18" id="KW-1185">Reference proteome</keyword>
<evidence type="ECO:0000256" key="9">
    <source>
        <dbReference type="ARBA" id="ARBA00022968"/>
    </source>
</evidence>
<evidence type="ECO:0000256" key="8">
    <source>
        <dbReference type="ARBA" id="ARBA00022807"/>
    </source>
</evidence>
<evidence type="ECO:0000256" key="3">
    <source>
        <dbReference type="ARBA" id="ARBA00008455"/>
    </source>
</evidence>
<dbReference type="PROSITE" id="PS00139">
    <property type="entry name" value="THIOL_PROTEASE_CYS"/>
    <property type="match status" value="1"/>
</dbReference>
<dbReference type="InterPro" id="IPR013128">
    <property type="entry name" value="Peptidase_C1A"/>
</dbReference>
<evidence type="ECO:0000256" key="10">
    <source>
        <dbReference type="ARBA" id="ARBA00022989"/>
    </source>
</evidence>